<dbReference type="OrthoDB" id="418595at2759"/>
<organism evidence="2 3">
    <name type="scientific">Chiloscyllium punctatum</name>
    <name type="common">Brownbanded bambooshark</name>
    <name type="synonym">Hemiscyllium punctatum</name>
    <dbReference type="NCBI Taxonomy" id="137246"/>
    <lineage>
        <taxon>Eukaryota</taxon>
        <taxon>Metazoa</taxon>
        <taxon>Chordata</taxon>
        <taxon>Craniata</taxon>
        <taxon>Vertebrata</taxon>
        <taxon>Chondrichthyes</taxon>
        <taxon>Elasmobranchii</taxon>
        <taxon>Galeomorphii</taxon>
        <taxon>Galeoidea</taxon>
        <taxon>Orectolobiformes</taxon>
        <taxon>Hemiscylliidae</taxon>
        <taxon>Chiloscyllium</taxon>
    </lineage>
</organism>
<evidence type="ECO:0000313" key="3">
    <source>
        <dbReference type="Proteomes" id="UP000287033"/>
    </source>
</evidence>
<dbReference type="EMBL" id="BEZZ01044768">
    <property type="protein sequence ID" value="GCC40934.1"/>
    <property type="molecule type" value="Genomic_DNA"/>
</dbReference>
<keyword evidence="3" id="KW-1185">Reference proteome</keyword>
<dbReference type="PANTHER" id="PTHR43170:SF4">
    <property type="entry name" value="GMP REDUCTASE 2"/>
    <property type="match status" value="1"/>
</dbReference>
<reference evidence="2 3" key="1">
    <citation type="journal article" date="2018" name="Nat. Ecol. Evol.">
        <title>Shark genomes provide insights into elasmobranch evolution and the origin of vertebrates.</title>
        <authorList>
            <person name="Hara Y"/>
            <person name="Yamaguchi K"/>
            <person name="Onimaru K"/>
            <person name="Kadota M"/>
            <person name="Koyanagi M"/>
            <person name="Keeley SD"/>
            <person name="Tatsumi K"/>
            <person name="Tanaka K"/>
            <person name="Motone F"/>
            <person name="Kageyama Y"/>
            <person name="Nozu R"/>
            <person name="Adachi N"/>
            <person name="Nishimura O"/>
            <person name="Nakagawa R"/>
            <person name="Tanegashima C"/>
            <person name="Kiyatake I"/>
            <person name="Matsumoto R"/>
            <person name="Murakumo K"/>
            <person name="Nishida K"/>
            <person name="Terakita A"/>
            <person name="Kuratani S"/>
            <person name="Sato K"/>
            <person name="Hyodo S Kuraku.S."/>
        </authorList>
    </citation>
    <scope>NUCLEOTIDE SEQUENCE [LARGE SCALE GENOMIC DNA]</scope>
</reference>
<comment type="caution">
    <text evidence="2">The sequence shown here is derived from an EMBL/GenBank/DDBJ whole genome shotgun (WGS) entry which is preliminary data.</text>
</comment>
<sequence length="96" mass="10941">SPLPFVFPVQFSLFTTIHKHCTLEEWKEFAVNNPDCLQNVAVSTGTSSSDFEKLTAILQHVPDVRYICLDVANGYSEHFVQSVKDVRKKFPDHTIM</sequence>
<evidence type="ECO:0000313" key="2">
    <source>
        <dbReference type="EMBL" id="GCC40934.1"/>
    </source>
</evidence>
<dbReference type="Proteomes" id="UP000287033">
    <property type="component" value="Unassembled WGS sequence"/>
</dbReference>
<dbReference type="GO" id="GO:0016491">
    <property type="term" value="F:oxidoreductase activity"/>
    <property type="evidence" value="ECO:0007669"/>
    <property type="project" value="UniProtKB-KW"/>
</dbReference>
<dbReference type="InterPro" id="IPR050139">
    <property type="entry name" value="GMP_reductase"/>
</dbReference>
<dbReference type="InterPro" id="IPR013785">
    <property type="entry name" value="Aldolase_TIM"/>
</dbReference>
<feature type="non-terminal residue" evidence="2">
    <location>
        <position position="96"/>
    </location>
</feature>
<keyword evidence="1" id="KW-0560">Oxidoreductase</keyword>
<proteinExistence type="predicted"/>
<dbReference type="AlphaFoldDB" id="A0A401TE56"/>
<evidence type="ECO:0000256" key="1">
    <source>
        <dbReference type="ARBA" id="ARBA00023002"/>
    </source>
</evidence>
<gene>
    <name evidence="2" type="ORF">chiPu_0024718</name>
</gene>
<feature type="non-terminal residue" evidence="2">
    <location>
        <position position="1"/>
    </location>
</feature>
<dbReference type="SUPFAM" id="SSF51412">
    <property type="entry name" value="Inosine monophosphate dehydrogenase (IMPDH)"/>
    <property type="match status" value="1"/>
</dbReference>
<accession>A0A401TE56</accession>
<protein>
    <submittedName>
        <fullName evidence="2">Uncharacterized protein</fullName>
    </submittedName>
</protein>
<dbReference type="STRING" id="137246.A0A401TE56"/>
<dbReference type="OMA" id="WKEFAVN"/>
<dbReference type="Gene3D" id="3.20.20.70">
    <property type="entry name" value="Aldolase class I"/>
    <property type="match status" value="1"/>
</dbReference>
<name>A0A401TE56_CHIPU</name>
<dbReference type="PANTHER" id="PTHR43170">
    <property type="entry name" value="GMP REDUCTASE"/>
    <property type="match status" value="1"/>
</dbReference>